<accession>A0A9P7T010</accession>
<evidence type="ECO:0000256" key="2">
    <source>
        <dbReference type="SAM" id="SignalP"/>
    </source>
</evidence>
<dbReference type="Gene3D" id="2.40.10.10">
    <property type="entry name" value="Trypsin-like serine proteases"/>
    <property type="match status" value="1"/>
</dbReference>
<dbReference type="EMBL" id="SRPW01000811">
    <property type="protein sequence ID" value="KAG6011899.1"/>
    <property type="molecule type" value="Genomic_DNA"/>
</dbReference>
<dbReference type="PROSITE" id="PS50240">
    <property type="entry name" value="TRYPSIN_DOM"/>
    <property type="match status" value="1"/>
</dbReference>
<evidence type="ECO:0000256" key="1">
    <source>
        <dbReference type="ARBA" id="ARBA00023157"/>
    </source>
</evidence>
<dbReference type="InterPro" id="IPR001254">
    <property type="entry name" value="Trypsin_dom"/>
</dbReference>
<dbReference type="OrthoDB" id="6380398at2759"/>
<name>A0A9P7T010_9HYPO</name>
<dbReference type="Proteomes" id="UP000748025">
    <property type="component" value="Unassembled WGS sequence"/>
</dbReference>
<feature type="chain" id="PRO_5040354536" description="Peptidase S1 domain-containing protein" evidence="2">
    <location>
        <begin position="24"/>
        <end position="315"/>
    </location>
</feature>
<gene>
    <name evidence="4" type="ORF">E4U43_008045</name>
</gene>
<dbReference type="InterPro" id="IPR050430">
    <property type="entry name" value="Peptidase_S1"/>
</dbReference>
<sequence length="315" mass="35711">MRSIAPLVVLVSSLLGGILPAAAIIGGEIVRWEEHPYIVSFLADGEPAHHDGPEPPDKPVVGQVYKCSGLLLPKNVVVTAASCVWDLDVKKARVAIGPPDNRTFHAIGRVEWYHGYLHHPWRHDFAVLNIHGEHGVRQFVKLRRYRPARDDELLLVASQVARKRTKTDPNVTLANLDPTAPPALRDPTEPWLRRLTVQVVPLRRCWKKFKKHRVLEPTRCCIAAWFPLEMVHSERPTWVKDSGVSTSSDTGTPLILDNVAVGILSFMSPEADLEEIQHHPYRGVINMGEHYEAVNNFYDEYTHYTGFRDHIADYW</sequence>
<evidence type="ECO:0000259" key="3">
    <source>
        <dbReference type="PROSITE" id="PS50240"/>
    </source>
</evidence>
<dbReference type="SMART" id="SM00020">
    <property type="entry name" value="Tryp_SPc"/>
    <property type="match status" value="1"/>
</dbReference>
<reference evidence="4" key="1">
    <citation type="journal article" date="2020" name="bioRxiv">
        <title>Whole genome comparisons of ergot fungi reveals the divergence and evolution of species within the genus Claviceps are the result of varying mechanisms driving genome evolution and host range expansion.</title>
        <authorList>
            <person name="Wyka S.A."/>
            <person name="Mondo S.J."/>
            <person name="Liu M."/>
            <person name="Dettman J."/>
            <person name="Nalam V."/>
            <person name="Broders K.D."/>
        </authorList>
    </citation>
    <scope>NUCLEOTIDE SEQUENCE</scope>
    <source>
        <strain evidence="4">CCC 602</strain>
    </source>
</reference>
<protein>
    <recommendedName>
        <fullName evidence="3">Peptidase S1 domain-containing protein</fullName>
    </recommendedName>
</protein>
<proteinExistence type="predicted"/>
<evidence type="ECO:0000313" key="5">
    <source>
        <dbReference type="Proteomes" id="UP000748025"/>
    </source>
</evidence>
<dbReference type="GO" id="GO:0006508">
    <property type="term" value="P:proteolysis"/>
    <property type="evidence" value="ECO:0007669"/>
    <property type="project" value="InterPro"/>
</dbReference>
<evidence type="ECO:0000313" key="4">
    <source>
        <dbReference type="EMBL" id="KAG6011899.1"/>
    </source>
</evidence>
<organism evidence="4 5">
    <name type="scientific">Claviceps pusilla</name>
    <dbReference type="NCBI Taxonomy" id="123648"/>
    <lineage>
        <taxon>Eukaryota</taxon>
        <taxon>Fungi</taxon>
        <taxon>Dikarya</taxon>
        <taxon>Ascomycota</taxon>
        <taxon>Pezizomycotina</taxon>
        <taxon>Sordariomycetes</taxon>
        <taxon>Hypocreomycetidae</taxon>
        <taxon>Hypocreales</taxon>
        <taxon>Clavicipitaceae</taxon>
        <taxon>Claviceps</taxon>
    </lineage>
</organism>
<comment type="caution">
    <text evidence="4">The sequence shown here is derived from an EMBL/GenBank/DDBJ whole genome shotgun (WGS) entry which is preliminary data.</text>
</comment>
<feature type="domain" description="Peptidase S1" evidence="3">
    <location>
        <begin position="24"/>
        <end position="315"/>
    </location>
</feature>
<keyword evidence="5" id="KW-1185">Reference proteome</keyword>
<dbReference type="InterPro" id="IPR043504">
    <property type="entry name" value="Peptidase_S1_PA_chymotrypsin"/>
</dbReference>
<dbReference type="GO" id="GO:0004252">
    <property type="term" value="F:serine-type endopeptidase activity"/>
    <property type="evidence" value="ECO:0007669"/>
    <property type="project" value="InterPro"/>
</dbReference>
<keyword evidence="1" id="KW-1015">Disulfide bond</keyword>
<dbReference type="PANTHER" id="PTHR24276">
    <property type="entry name" value="POLYSERASE-RELATED"/>
    <property type="match status" value="1"/>
</dbReference>
<dbReference type="InterPro" id="IPR009003">
    <property type="entry name" value="Peptidase_S1_PA"/>
</dbReference>
<dbReference type="PANTHER" id="PTHR24276:SF98">
    <property type="entry name" value="FI18310P1-RELATED"/>
    <property type="match status" value="1"/>
</dbReference>
<dbReference type="SUPFAM" id="SSF50494">
    <property type="entry name" value="Trypsin-like serine proteases"/>
    <property type="match status" value="1"/>
</dbReference>
<keyword evidence="2" id="KW-0732">Signal</keyword>
<dbReference type="AlphaFoldDB" id="A0A9P7T010"/>
<feature type="signal peptide" evidence="2">
    <location>
        <begin position="1"/>
        <end position="23"/>
    </location>
</feature>